<dbReference type="Proteomes" id="UP000265882">
    <property type="component" value="Unassembled WGS sequence"/>
</dbReference>
<dbReference type="InterPro" id="IPR056818">
    <property type="entry name" value="GlmU/GlgC-like_hexapep"/>
</dbReference>
<evidence type="ECO:0000256" key="3">
    <source>
        <dbReference type="ARBA" id="ARBA00022679"/>
    </source>
</evidence>
<feature type="domain" description="Nucleotidyl transferase" evidence="10">
    <location>
        <begin position="6"/>
        <end position="268"/>
    </location>
</feature>
<dbReference type="AlphaFoldDB" id="A0A3A4NW99"/>
<dbReference type="PANTHER" id="PTHR43523">
    <property type="entry name" value="GLUCOSE-1-PHOSPHATE ADENYLYLTRANSFERASE-RELATED"/>
    <property type="match status" value="1"/>
</dbReference>
<dbReference type="NCBIfam" id="TIGR02091">
    <property type="entry name" value="glgC"/>
    <property type="match status" value="1"/>
</dbReference>
<dbReference type="Gene3D" id="3.90.550.10">
    <property type="entry name" value="Spore Coat Polysaccharide Biosynthesis Protein SpsA, Chain A"/>
    <property type="match status" value="1"/>
</dbReference>
<dbReference type="EC" id="2.7.7.27" evidence="9"/>
<feature type="binding site" evidence="9">
    <location>
        <begin position="177"/>
        <end position="178"/>
    </location>
    <ligand>
        <name>alpha-D-glucose 1-phosphate</name>
        <dbReference type="ChEBI" id="CHEBI:58601"/>
    </ligand>
</feature>
<dbReference type="NCBIfam" id="NF001947">
    <property type="entry name" value="PRK00725.1"/>
    <property type="match status" value="1"/>
</dbReference>
<dbReference type="InterPro" id="IPR005836">
    <property type="entry name" value="ADP_Glu_pyroP_CS"/>
</dbReference>
<evidence type="ECO:0000313" key="12">
    <source>
        <dbReference type="EMBL" id="RJP22855.1"/>
    </source>
</evidence>
<feature type="binding site" evidence="9">
    <location>
        <position position="97"/>
    </location>
    <ligand>
        <name>alpha-D-glucose 1-phosphate</name>
        <dbReference type="ChEBI" id="CHEBI:58601"/>
    </ligand>
</feature>
<dbReference type="EMBL" id="QZKU01000053">
    <property type="protein sequence ID" value="RJP22855.1"/>
    <property type="molecule type" value="Genomic_DNA"/>
</dbReference>
<comment type="function">
    <text evidence="9">Involved in the biosynthesis of ADP-glucose, a building block required for the elongation reactions to produce glycogen. Catalyzes the reaction between ATP and alpha-D-glucose 1-phosphate (G1P) to produce pyrophosphate and ADP-Glc.</text>
</comment>
<dbReference type="GO" id="GO:0005978">
    <property type="term" value="P:glycogen biosynthetic process"/>
    <property type="evidence" value="ECO:0007669"/>
    <property type="project" value="UniProtKB-UniRule"/>
</dbReference>
<evidence type="ECO:0000256" key="9">
    <source>
        <dbReference type="HAMAP-Rule" id="MF_00624"/>
    </source>
</evidence>
<keyword evidence="3 9" id="KW-0808">Transferase</keyword>
<accession>A0A3A4NW99</accession>
<evidence type="ECO:0000256" key="6">
    <source>
        <dbReference type="ARBA" id="ARBA00022840"/>
    </source>
</evidence>
<feature type="domain" description="Glucose-1-phosphate adenylyltransferase/Bifunctional protein GlmU-like C-terminal hexapeptide" evidence="11">
    <location>
        <begin position="292"/>
        <end position="398"/>
    </location>
</feature>
<gene>
    <name evidence="9 12" type="primary">glgC</name>
    <name evidence="12" type="ORF">C4520_07465</name>
</gene>
<dbReference type="InterPro" id="IPR011831">
    <property type="entry name" value="ADP-Glc_PPase"/>
</dbReference>
<dbReference type="Gene3D" id="2.160.10.10">
    <property type="entry name" value="Hexapeptide repeat proteins"/>
    <property type="match status" value="1"/>
</dbReference>
<dbReference type="InterPro" id="IPR011004">
    <property type="entry name" value="Trimer_LpxA-like_sf"/>
</dbReference>
<comment type="subunit">
    <text evidence="9">Homotetramer.</text>
</comment>
<dbReference type="SUPFAM" id="SSF53448">
    <property type="entry name" value="Nucleotide-diphospho-sugar transferases"/>
    <property type="match status" value="1"/>
</dbReference>
<proteinExistence type="inferred from homology"/>
<evidence type="ECO:0000256" key="1">
    <source>
        <dbReference type="ARBA" id="ARBA00010443"/>
    </source>
</evidence>
<evidence type="ECO:0000256" key="2">
    <source>
        <dbReference type="ARBA" id="ARBA00022600"/>
    </source>
</evidence>
<feature type="site" description="Could play a key role in the communication between the regulatory and the substrate sites" evidence="9">
    <location>
        <position position="96"/>
    </location>
</feature>
<dbReference type="PROSITE" id="PS00809">
    <property type="entry name" value="ADP_GLC_PYROPHOSPH_2"/>
    <property type="match status" value="1"/>
</dbReference>
<comment type="pathway">
    <text evidence="9">Glycan biosynthesis; glycogen biosynthesis.</text>
</comment>
<comment type="caution">
    <text evidence="12">The sequence shown here is derived from an EMBL/GenBank/DDBJ whole genome shotgun (WGS) entry which is preliminary data.</text>
</comment>
<dbReference type="SUPFAM" id="SSF51161">
    <property type="entry name" value="Trimeric LpxA-like enzymes"/>
    <property type="match status" value="1"/>
</dbReference>
<evidence type="ECO:0000256" key="7">
    <source>
        <dbReference type="ARBA" id="ARBA00023056"/>
    </source>
</evidence>
<organism evidence="12 13">
    <name type="scientific">Abyssobacteria bacterium (strain SURF_5)</name>
    <dbReference type="NCBI Taxonomy" id="2093360"/>
    <lineage>
        <taxon>Bacteria</taxon>
        <taxon>Pseudomonadati</taxon>
        <taxon>Candidatus Hydrogenedentota</taxon>
        <taxon>Candidatus Abyssobacteria</taxon>
    </lineage>
</organism>
<protein>
    <recommendedName>
        <fullName evidence="9">Glucose-1-phosphate adenylyltransferase</fullName>
        <ecNumber evidence="9">2.7.7.27</ecNumber>
    </recommendedName>
    <alternativeName>
        <fullName evidence="9">ADP-glucose pyrophosphorylase</fullName>
        <shortName evidence="9">ADPGlc PPase</shortName>
    </alternativeName>
    <alternativeName>
        <fullName evidence="9">ADP-glucose synthase</fullName>
    </alternativeName>
</protein>
<dbReference type="GO" id="GO:0005524">
    <property type="term" value="F:ATP binding"/>
    <property type="evidence" value="ECO:0007669"/>
    <property type="project" value="UniProtKB-KW"/>
</dbReference>
<keyword evidence="2 9" id="KW-0321">Glycogen metabolism</keyword>
<dbReference type="UniPathway" id="UPA00164"/>
<dbReference type="InterPro" id="IPR023049">
    <property type="entry name" value="GlgC_bac"/>
</dbReference>
<sequence>MRHVLAMLLVGGKGERLYPLTLERAKPAVPFGGIYRLIDFTLSNSVNSGLRRVYILTQYKSDSLNQHVRNGWSIFHHEFGEFIELIPAQQRVGKEWYLGTSDAVYQNLHLVEHGSTTRVLILSGDHIYKMDYAKMLDFHESKGADMTVGALEVDRREAHRFGVLQVDTDDRVIGFEEKPAEPKSPPGKENICFGSMGIYIFNKDALIDVLGGASKERRLRDFGKDVIPPMLDSFKVYAYNFIDENKKEAQYWKDVGTIDAYYEANMDLVSVSPIFNLYDPEWPIRTYQSQNPPAKFIFAQEYEGGRLGVALDSMVCGGCIISGGKVRRSILSPRVRINSFANVEDSILFEGVDVGRYSRIRRAIIDKYVKIPPRMDIGYDLEEDKKQFTVTDSGIVVISKAMKIEPPPLKIPVTVTVKRVRSEKDI</sequence>
<dbReference type="CDD" id="cd04651">
    <property type="entry name" value="LbH_G1P_AT_C"/>
    <property type="match status" value="1"/>
</dbReference>
<dbReference type="GO" id="GO:0008878">
    <property type="term" value="F:glucose-1-phosphate adenylyltransferase activity"/>
    <property type="evidence" value="ECO:0007669"/>
    <property type="project" value="UniProtKB-UniRule"/>
</dbReference>
<keyword evidence="8 9" id="KW-0119">Carbohydrate metabolism</keyword>
<evidence type="ECO:0000256" key="8">
    <source>
        <dbReference type="ARBA" id="ARBA00023277"/>
    </source>
</evidence>
<keyword evidence="5 9" id="KW-0547">Nucleotide-binding</keyword>
<dbReference type="InterPro" id="IPR005835">
    <property type="entry name" value="NTP_transferase_dom"/>
</dbReference>
<dbReference type="NCBIfam" id="NF002023">
    <property type="entry name" value="PRK00844.1"/>
    <property type="match status" value="1"/>
</dbReference>
<keyword evidence="4 9" id="KW-0548">Nucleotidyltransferase</keyword>
<keyword evidence="7 9" id="KW-0320">Glycogen biosynthesis</keyword>
<dbReference type="InterPro" id="IPR029044">
    <property type="entry name" value="Nucleotide-diphossugar_trans"/>
</dbReference>
<evidence type="ECO:0000259" key="11">
    <source>
        <dbReference type="Pfam" id="PF24894"/>
    </source>
</evidence>
<evidence type="ECO:0000259" key="10">
    <source>
        <dbReference type="Pfam" id="PF00483"/>
    </source>
</evidence>
<name>A0A3A4NW99_ABYX5</name>
<keyword evidence="6 9" id="KW-0067">ATP-binding</keyword>
<comment type="similarity">
    <text evidence="1 9">Belongs to the bacterial/plant glucose-1-phosphate adenylyltransferase family.</text>
</comment>
<feature type="binding site" evidence="9">
    <location>
        <position position="195"/>
    </location>
    <ligand>
        <name>alpha-D-glucose 1-phosphate</name>
        <dbReference type="ChEBI" id="CHEBI:58601"/>
    </ligand>
</feature>
<dbReference type="PANTHER" id="PTHR43523:SF2">
    <property type="entry name" value="GLUCOSE-1-PHOSPHATE ADENYLYLTRANSFERASE"/>
    <property type="match status" value="1"/>
</dbReference>
<dbReference type="CDD" id="cd02508">
    <property type="entry name" value="ADP_Glucose_PP"/>
    <property type="match status" value="1"/>
</dbReference>
<evidence type="ECO:0000313" key="13">
    <source>
        <dbReference type="Proteomes" id="UP000265882"/>
    </source>
</evidence>
<feature type="binding site" evidence="9">
    <location>
        <position position="162"/>
    </location>
    <ligand>
        <name>alpha-D-glucose 1-phosphate</name>
        <dbReference type="ChEBI" id="CHEBI:58601"/>
    </ligand>
</feature>
<reference evidence="12 13" key="1">
    <citation type="journal article" date="2017" name="ISME J.">
        <title>Energy and carbon metabolisms in a deep terrestrial subsurface fluid microbial community.</title>
        <authorList>
            <person name="Momper L."/>
            <person name="Jungbluth S.P."/>
            <person name="Lee M.D."/>
            <person name="Amend J.P."/>
        </authorList>
    </citation>
    <scope>NUCLEOTIDE SEQUENCE [LARGE SCALE GENOMIC DNA]</scope>
    <source>
        <strain evidence="12">SURF_5</strain>
    </source>
</reference>
<dbReference type="HAMAP" id="MF_00624">
    <property type="entry name" value="GlgC"/>
    <property type="match status" value="1"/>
</dbReference>
<dbReference type="Pfam" id="PF24894">
    <property type="entry name" value="Hexapep_GlmU"/>
    <property type="match status" value="1"/>
</dbReference>
<evidence type="ECO:0000256" key="5">
    <source>
        <dbReference type="ARBA" id="ARBA00022741"/>
    </source>
</evidence>
<evidence type="ECO:0000256" key="4">
    <source>
        <dbReference type="ARBA" id="ARBA00022695"/>
    </source>
</evidence>
<dbReference type="Pfam" id="PF00483">
    <property type="entry name" value="NTP_transferase"/>
    <property type="match status" value="1"/>
</dbReference>
<feature type="site" description="Could play a key role in the communication between the regulatory and the substrate sites" evidence="9">
    <location>
        <position position="58"/>
    </location>
</feature>
<comment type="catalytic activity">
    <reaction evidence="9">
        <text>alpha-D-glucose 1-phosphate + ATP + H(+) = ADP-alpha-D-glucose + diphosphate</text>
        <dbReference type="Rhea" id="RHEA:12120"/>
        <dbReference type="ChEBI" id="CHEBI:15378"/>
        <dbReference type="ChEBI" id="CHEBI:30616"/>
        <dbReference type="ChEBI" id="CHEBI:33019"/>
        <dbReference type="ChEBI" id="CHEBI:57498"/>
        <dbReference type="ChEBI" id="CHEBI:58601"/>
        <dbReference type="EC" id="2.7.7.27"/>
    </reaction>
</comment>